<feature type="transmembrane region" description="Helical" evidence="6">
    <location>
        <begin position="19"/>
        <end position="43"/>
    </location>
</feature>
<dbReference type="OrthoDB" id="9152890at2"/>
<feature type="transmembrane region" description="Helical" evidence="6">
    <location>
        <begin position="287"/>
        <end position="306"/>
    </location>
</feature>
<keyword evidence="4 6" id="KW-1133">Transmembrane helix</keyword>
<sequence length="315" mass="34219">MSHTTAAVKLNNDQRAKSLFAVLLAILASIFWGAMGVCVQYLFETSDITPLNLVSMRLLLAGILLVALNLVFVRKKMLSVFYAPKAVLGIALSGFEVLFSHLTFFFAIYYSNAGTGAIFLALVPLLAGIYLYLRGKKGFTSIEVLCCVISFLGVVFIVSKGDLTSFDFNWNTVFWGLVSAVFAVIYSIQPKPLIEKYGVEPVVSWGIFAAGIASFIALRPIDAMLSLTPNSWLALGFIVVFGTAAAFWMYLYSLKYLSPVVVGLIVCVEPLSAFLFGVMFMDLHLGLLETLGVIMVLSNVVILSCVPAKPKSAAN</sequence>
<evidence type="ECO:0000256" key="2">
    <source>
        <dbReference type="ARBA" id="ARBA00007362"/>
    </source>
</evidence>
<dbReference type="SUPFAM" id="SSF103481">
    <property type="entry name" value="Multidrug resistance efflux transporter EmrE"/>
    <property type="match status" value="2"/>
</dbReference>
<feature type="transmembrane region" description="Helical" evidence="6">
    <location>
        <begin position="260"/>
        <end position="281"/>
    </location>
</feature>
<keyword evidence="9" id="KW-1185">Reference proteome</keyword>
<dbReference type="AlphaFoldDB" id="A0A6L6YK16"/>
<evidence type="ECO:0000256" key="1">
    <source>
        <dbReference type="ARBA" id="ARBA00004141"/>
    </source>
</evidence>
<accession>A0A6L6YK16</accession>
<feature type="domain" description="EamA" evidence="7">
    <location>
        <begin position="172"/>
        <end position="304"/>
    </location>
</feature>
<dbReference type="PANTHER" id="PTHR32322:SF2">
    <property type="entry name" value="EAMA DOMAIN-CONTAINING PROTEIN"/>
    <property type="match status" value="1"/>
</dbReference>
<dbReference type="PANTHER" id="PTHR32322">
    <property type="entry name" value="INNER MEMBRANE TRANSPORTER"/>
    <property type="match status" value="1"/>
</dbReference>
<dbReference type="EMBL" id="WSRP01000044">
    <property type="protein sequence ID" value="MVX57744.1"/>
    <property type="molecule type" value="Genomic_DNA"/>
</dbReference>
<dbReference type="Pfam" id="PF00892">
    <property type="entry name" value="EamA"/>
    <property type="match status" value="2"/>
</dbReference>
<proteinExistence type="inferred from homology"/>
<comment type="similarity">
    <text evidence="2">Belongs to the EamA transporter family.</text>
</comment>
<evidence type="ECO:0000313" key="8">
    <source>
        <dbReference type="EMBL" id="MVX57744.1"/>
    </source>
</evidence>
<feature type="transmembrane region" description="Helical" evidence="6">
    <location>
        <begin position="140"/>
        <end position="158"/>
    </location>
</feature>
<reference evidence="8 9" key="1">
    <citation type="submission" date="2019-12" db="EMBL/GenBank/DDBJ databases">
        <title>Microbes associate with the intestines of laboratory mice.</title>
        <authorList>
            <person name="Navarre W."/>
            <person name="Wong E."/>
        </authorList>
    </citation>
    <scope>NUCLEOTIDE SEQUENCE [LARGE SCALE GENOMIC DNA]</scope>
    <source>
        <strain evidence="8 9">NM82_D38</strain>
    </source>
</reference>
<evidence type="ECO:0000256" key="5">
    <source>
        <dbReference type="ARBA" id="ARBA00023136"/>
    </source>
</evidence>
<evidence type="ECO:0000313" key="9">
    <source>
        <dbReference type="Proteomes" id="UP000472580"/>
    </source>
</evidence>
<dbReference type="Proteomes" id="UP000472580">
    <property type="component" value="Unassembled WGS sequence"/>
</dbReference>
<feature type="transmembrane region" description="Helical" evidence="6">
    <location>
        <begin position="201"/>
        <end position="221"/>
    </location>
</feature>
<evidence type="ECO:0000256" key="3">
    <source>
        <dbReference type="ARBA" id="ARBA00022692"/>
    </source>
</evidence>
<keyword evidence="5 6" id="KW-0472">Membrane</keyword>
<comment type="caution">
    <text evidence="8">The sequence shown here is derived from an EMBL/GenBank/DDBJ whole genome shotgun (WGS) entry which is preliminary data.</text>
</comment>
<organism evidence="8 9">
    <name type="scientific">Parasutterella muris</name>
    <dbReference type="NCBI Taxonomy" id="2565572"/>
    <lineage>
        <taxon>Bacteria</taxon>
        <taxon>Pseudomonadati</taxon>
        <taxon>Pseudomonadota</taxon>
        <taxon>Betaproteobacteria</taxon>
        <taxon>Burkholderiales</taxon>
        <taxon>Sutterellaceae</taxon>
        <taxon>Parasutterella</taxon>
    </lineage>
</organism>
<gene>
    <name evidence="8" type="ORF">E5987_11160</name>
</gene>
<feature type="transmembrane region" description="Helical" evidence="6">
    <location>
        <begin position="86"/>
        <end position="110"/>
    </location>
</feature>
<name>A0A6L6YK16_9BURK</name>
<protein>
    <submittedName>
        <fullName evidence="8">EamA family transporter</fullName>
    </submittedName>
</protein>
<comment type="subcellular location">
    <subcellularLocation>
        <location evidence="1">Membrane</location>
        <topology evidence="1">Multi-pass membrane protein</topology>
    </subcellularLocation>
</comment>
<feature type="domain" description="EamA" evidence="7">
    <location>
        <begin position="20"/>
        <end position="158"/>
    </location>
</feature>
<feature type="transmembrane region" description="Helical" evidence="6">
    <location>
        <begin position="116"/>
        <end position="133"/>
    </location>
</feature>
<feature type="transmembrane region" description="Helical" evidence="6">
    <location>
        <begin position="170"/>
        <end position="189"/>
    </location>
</feature>
<dbReference type="GO" id="GO:0016020">
    <property type="term" value="C:membrane"/>
    <property type="evidence" value="ECO:0007669"/>
    <property type="project" value="UniProtKB-SubCell"/>
</dbReference>
<evidence type="ECO:0000259" key="7">
    <source>
        <dbReference type="Pfam" id="PF00892"/>
    </source>
</evidence>
<dbReference type="RefSeq" id="WP_160336160.1">
    <property type="nucleotide sequence ID" value="NZ_WSRP01000044.1"/>
</dbReference>
<dbReference type="InterPro" id="IPR000620">
    <property type="entry name" value="EamA_dom"/>
</dbReference>
<dbReference type="InterPro" id="IPR037185">
    <property type="entry name" value="EmrE-like"/>
</dbReference>
<dbReference type="InterPro" id="IPR050638">
    <property type="entry name" value="AA-Vitamin_Transporters"/>
</dbReference>
<feature type="transmembrane region" description="Helical" evidence="6">
    <location>
        <begin position="55"/>
        <end position="74"/>
    </location>
</feature>
<keyword evidence="3 6" id="KW-0812">Transmembrane</keyword>
<feature type="transmembrane region" description="Helical" evidence="6">
    <location>
        <begin position="233"/>
        <end position="253"/>
    </location>
</feature>
<evidence type="ECO:0000256" key="6">
    <source>
        <dbReference type="SAM" id="Phobius"/>
    </source>
</evidence>
<evidence type="ECO:0000256" key="4">
    <source>
        <dbReference type="ARBA" id="ARBA00022989"/>
    </source>
</evidence>